<dbReference type="AlphaFoldDB" id="W0A3X9"/>
<organism evidence="1 2">
    <name type="scientific">Sphingomonas sanxanigenens DSM 19645 = NX02</name>
    <dbReference type="NCBI Taxonomy" id="1123269"/>
    <lineage>
        <taxon>Bacteria</taxon>
        <taxon>Pseudomonadati</taxon>
        <taxon>Pseudomonadota</taxon>
        <taxon>Alphaproteobacteria</taxon>
        <taxon>Sphingomonadales</taxon>
        <taxon>Sphingomonadaceae</taxon>
        <taxon>Sphingomonas</taxon>
    </lineage>
</organism>
<sequence length="84" mass="9609">MSASRKFGHVIATPIHLYGHDDARLLEKILVKAMQDLAGDPRERKALAWFNEVQRIRLAAEKQSWIGWRNEAADTPSNKDTTHE</sequence>
<evidence type="ECO:0000313" key="2">
    <source>
        <dbReference type="Proteomes" id="UP000018851"/>
    </source>
</evidence>
<keyword evidence="2" id="KW-1185">Reference proteome</keyword>
<dbReference type="HOGENOM" id="CLU_2525838_0_0_5"/>
<accession>W0A3X9</accession>
<dbReference type="RefSeq" id="WP_025290958.1">
    <property type="nucleotide sequence ID" value="NZ_CP006644.1"/>
</dbReference>
<reference evidence="1 2" key="1">
    <citation type="submission" date="2013-07" db="EMBL/GenBank/DDBJ databases">
        <title>Completed genome of Sphingomonas sanxanigenens NX02.</title>
        <authorList>
            <person name="Ma T."/>
            <person name="Huang H."/>
            <person name="Wu M."/>
            <person name="Li X."/>
            <person name="Li G."/>
        </authorList>
    </citation>
    <scope>NUCLEOTIDE SEQUENCE [LARGE SCALE GENOMIC DNA]</scope>
    <source>
        <strain evidence="1 2">NX02</strain>
    </source>
</reference>
<evidence type="ECO:0000313" key="1">
    <source>
        <dbReference type="EMBL" id="AHE52659.1"/>
    </source>
</evidence>
<protein>
    <submittedName>
        <fullName evidence="1">Uncharacterized protein</fullName>
    </submittedName>
</protein>
<gene>
    <name evidence="1" type="ORF">NX02_04580</name>
</gene>
<proteinExistence type="predicted"/>
<dbReference type="STRING" id="1123269.NX02_04580"/>
<dbReference type="KEGG" id="ssan:NX02_04580"/>
<dbReference type="Proteomes" id="UP000018851">
    <property type="component" value="Chromosome"/>
</dbReference>
<dbReference type="EMBL" id="CP006644">
    <property type="protein sequence ID" value="AHE52659.1"/>
    <property type="molecule type" value="Genomic_DNA"/>
</dbReference>
<name>W0A3X9_9SPHN</name>
<dbReference type="PATRIC" id="fig|1123269.5.peg.890"/>